<evidence type="ECO:0000313" key="8">
    <source>
        <dbReference type="Proteomes" id="UP001359886"/>
    </source>
</evidence>
<dbReference type="InterPro" id="IPR005123">
    <property type="entry name" value="Oxoglu/Fe-dep_dioxygenase_dom"/>
</dbReference>
<name>A0AAW9R941_9GAMM</name>
<dbReference type="GO" id="GO:0016491">
    <property type="term" value="F:oxidoreductase activity"/>
    <property type="evidence" value="ECO:0007669"/>
    <property type="project" value="UniProtKB-KW"/>
</dbReference>
<gene>
    <name evidence="7" type="ORF">V3330_00760</name>
</gene>
<evidence type="ECO:0000256" key="2">
    <source>
        <dbReference type="ARBA" id="ARBA00022723"/>
    </source>
</evidence>
<sequence>MNFAKAKRIPIESIPVIDIAALTGGRTDPAAELTVAEQMGEAANGVGFFYVRNHGVPEELIKAAFDISGRFFASPLEAKNSVRVTEKKRGYIEPYTGIMKGNTRRDFRETFLWGREFDRPTLDELASVPLVGPNQWPEFLPDMKPVLNDYFEACVEVGRKILRAFALAMEIEPGYFSGNFDRCIARGSALYYPPQPENLGEDQFGIGAHTDWGVLTLLCQDEVGGLQVLSGDGEWVTAHPIPGTFVVNVGDCLQKWTNRRLLSNQHRVVNSSDRYRQSIAMFVDPDFDTPIIPVVRPGETPRDEPTTCGEQVMDSFRKAYD</sequence>
<organism evidence="7 8">
    <name type="scientific">Elongatibacter sediminis</name>
    <dbReference type="NCBI Taxonomy" id="3119006"/>
    <lineage>
        <taxon>Bacteria</taxon>
        <taxon>Pseudomonadati</taxon>
        <taxon>Pseudomonadota</taxon>
        <taxon>Gammaproteobacteria</taxon>
        <taxon>Chromatiales</taxon>
        <taxon>Wenzhouxiangellaceae</taxon>
        <taxon>Elongatibacter</taxon>
    </lineage>
</organism>
<dbReference type="AlphaFoldDB" id="A0AAW9R941"/>
<feature type="domain" description="Fe2OG dioxygenase" evidence="6">
    <location>
        <begin position="179"/>
        <end position="285"/>
    </location>
</feature>
<reference evidence="7 8" key="1">
    <citation type="submission" date="2024-02" db="EMBL/GenBank/DDBJ databases">
        <title>A novel Wenzhouxiangellaceae bacterium, isolated from coastal sediments.</title>
        <authorList>
            <person name="Du Z.-J."/>
            <person name="Ye Y.-Q."/>
            <person name="Zhang X.-Y."/>
        </authorList>
    </citation>
    <scope>NUCLEOTIDE SEQUENCE [LARGE SCALE GENOMIC DNA]</scope>
    <source>
        <strain evidence="7 8">CH-27</strain>
    </source>
</reference>
<comment type="similarity">
    <text evidence="1 5">Belongs to the iron/ascorbate-dependent oxidoreductase family.</text>
</comment>
<dbReference type="SUPFAM" id="SSF51197">
    <property type="entry name" value="Clavaminate synthase-like"/>
    <property type="match status" value="1"/>
</dbReference>
<dbReference type="Pfam" id="PF03171">
    <property type="entry name" value="2OG-FeII_Oxy"/>
    <property type="match status" value="1"/>
</dbReference>
<dbReference type="PANTHER" id="PTHR10209">
    <property type="entry name" value="OXIDOREDUCTASE, 2OG-FE II OXYGENASE FAMILY PROTEIN"/>
    <property type="match status" value="1"/>
</dbReference>
<proteinExistence type="inferred from homology"/>
<protein>
    <submittedName>
        <fullName evidence="7">2-oxoglutarate and iron-dependent oxygenase domain-containing protein</fullName>
    </submittedName>
</protein>
<comment type="caution">
    <text evidence="7">The sequence shown here is derived from an EMBL/GenBank/DDBJ whole genome shotgun (WGS) entry which is preliminary data.</text>
</comment>
<dbReference type="Proteomes" id="UP001359886">
    <property type="component" value="Unassembled WGS sequence"/>
</dbReference>
<dbReference type="RefSeq" id="WP_354693460.1">
    <property type="nucleotide sequence ID" value="NZ_JAZHOG010000001.1"/>
</dbReference>
<dbReference type="PRINTS" id="PR00682">
    <property type="entry name" value="IPNSYNTHASE"/>
</dbReference>
<keyword evidence="8" id="KW-1185">Reference proteome</keyword>
<keyword evidence="2 5" id="KW-0479">Metal-binding</keyword>
<dbReference type="GO" id="GO:0046872">
    <property type="term" value="F:metal ion binding"/>
    <property type="evidence" value="ECO:0007669"/>
    <property type="project" value="UniProtKB-KW"/>
</dbReference>
<evidence type="ECO:0000256" key="1">
    <source>
        <dbReference type="ARBA" id="ARBA00008056"/>
    </source>
</evidence>
<dbReference type="InterPro" id="IPR044861">
    <property type="entry name" value="IPNS-like_FE2OG_OXY"/>
</dbReference>
<evidence type="ECO:0000259" key="6">
    <source>
        <dbReference type="PROSITE" id="PS51471"/>
    </source>
</evidence>
<evidence type="ECO:0000256" key="4">
    <source>
        <dbReference type="ARBA" id="ARBA00023004"/>
    </source>
</evidence>
<dbReference type="PROSITE" id="PS51471">
    <property type="entry name" value="FE2OG_OXY"/>
    <property type="match status" value="1"/>
</dbReference>
<evidence type="ECO:0000256" key="3">
    <source>
        <dbReference type="ARBA" id="ARBA00023002"/>
    </source>
</evidence>
<evidence type="ECO:0000256" key="5">
    <source>
        <dbReference type="RuleBase" id="RU003682"/>
    </source>
</evidence>
<dbReference type="InterPro" id="IPR026992">
    <property type="entry name" value="DIOX_N"/>
</dbReference>
<accession>A0AAW9R941</accession>
<dbReference type="EMBL" id="JAZHOG010000001">
    <property type="protein sequence ID" value="MEJ8566137.1"/>
    <property type="molecule type" value="Genomic_DNA"/>
</dbReference>
<dbReference type="PANTHER" id="PTHR10209:SF881">
    <property type="entry name" value="FI07970P-RELATED"/>
    <property type="match status" value="1"/>
</dbReference>
<dbReference type="Gene3D" id="2.60.120.330">
    <property type="entry name" value="B-lactam Antibiotic, Isopenicillin N Synthase, Chain"/>
    <property type="match status" value="1"/>
</dbReference>
<evidence type="ECO:0000313" key="7">
    <source>
        <dbReference type="EMBL" id="MEJ8566137.1"/>
    </source>
</evidence>
<dbReference type="Pfam" id="PF14226">
    <property type="entry name" value="DIOX_N"/>
    <property type="match status" value="1"/>
</dbReference>
<keyword evidence="4 5" id="KW-0408">Iron</keyword>
<dbReference type="InterPro" id="IPR027443">
    <property type="entry name" value="IPNS-like_sf"/>
</dbReference>
<keyword evidence="3 5" id="KW-0560">Oxidoreductase</keyword>